<comment type="caution">
    <text evidence="1">The sequence shown here is derived from an EMBL/GenBank/DDBJ whole genome shotgun (WGS) entry which is preliminary data.</text>
</comment>
<evidence type="ECO:0000313" key="2">
    <source>
        <dbReference type="Proteomes" id="UP000239936"/>
    </source>
</evidence>
<dbReference type="AlphaFoldDB" id="A0A2S7XUG2"/>
<keyword evidence="2" id="KW-1185">Reference proteome</keyword>
<protein>
    <submittedName>
        <fullName evidence="1">Uncharacterized protein</fullName>
    </submittedName>
</protein>
<reference evidence="1 2" key="1">
    <citation type="submission" date="2018-01" db="EMBL/GenBank/DDBJ databases">
        <title>The complete genome sequence of Chromatium okenii LaCa, a purple sulfur bacterium with a turbulent life.</title>
        <authorList>
            <person name="Luedin S.M."/>
            <person name="Liechti N."/>
            <person name="Storelli N."/>
            <person name="Danza F."/>
            <person name="Wittwer M."/>
            <person name="Pothier J.F."/>
            <person name="Tonolla M.A."/>
        </authorList>
    </citation>
    <scope>NUCLEOTIDE SEQUENCE [LARGE SCALE GENOMIC DNA]</scope>
    <source>
        <strain evidence="1 2">LaCa</strain>
    </source>
</reference>
<dbReference type="Proteomes" id="UP000239936">
    <property type="component" value="Unassembled WGS sequence"/>
</dbReference>
<name>A0A2S7XUG2_9GAMM</name>
<dbReference type="EMBL" id="PPGH01000018">
    <property type="protein sequence ID" value="PQJ97153.1"/>
    <property type="molecule type" value="Genomic_DNA"/>
</dbReference>
<sequence length="103" mass="11379">MCFSVAAEMRQNWRIIRVACLSSQLSRNLAVACEKVCRIRVNFEVSLENHVCSLFTNASAIPRIALGAALPFDGRIGLKPLFEDIGRESNQRATARGSDLGRN</sequence>
<accession>A0A2S7XUG2</accession>
<gene>
    <name evidence="1" type="ORF">CXB77_04125</name>
</gene>
<proteinExistence type="predicted"/>
<evidence type="ECO:0000313" key="1">
    <source>
        <dbReference type="EMBL" id="PQJ97153.1"/>
    </source>
</evidence>
<organism evidence="1 2">
    <name type="scientific">Chromatium okenii</name>
    <dbReference type="NCBI Taxonomy" id="61644"/>
    <lineage>
        <taxon>Bacteria</taxon>
        <taxon>Pseudomonadati</taxon>
        <taxon>Pseudomonadota</taxon>
        <taxon>Gammaproteobacteria</taxon>
        <taxon>Chromatiales</taxon>
        <taxon>Chromatiaceae</taxon>
        <taxon>Chromatium</taxon>
    </lineage>
</organism>